<sequence>MPAVPPPSVYEVGGPSTAAVEGQSFPLPAPRLPIPQSVIEDLSSLLGNLLYEHGQLGEKVIQVSNAKVDSWCYYRGEWPRVVAIEGQQVMAQGCNRESFTDSTLQTTILGNEQPGRAHYVRCIWGGQASGRRKYFYHATDSYASNPTHTDCMERVSCESLCPIRPERKIPTVLFGMNLSYQGCKSNTDTEKGSLWRCKDSQGGWKLRRIVPRLKMRNGEDFSYIRYVFPMMYQLMAVKKTSFPEMECGGSIVVNIPGIVEDYNKALSGS</sequence>
<evidence type="ECO:0000313" key="2">
    <source>
        <dbReference type="Proteomes" id="UP001151760"/>
    </source>
</evidence>
<accession>A0ABQ5BGM9</accession>
<reference evidence="1" key="1">
    <citation type="journal article" date="2022" name="Int. J. Mol. Sci.">
        <title>Draft Genome of Tanacetum Coccineum: Genomic Comparison of Closely Related Tanacetum-Family Plants.</title>
        <authorList>
            <person name="Yamashiro T."/>
            <person name="Shiraishi A."/>
            <person name="Nakayama K."/>
            <person name="Satake H."/>
        </authorList>
    </citation>
    <scope>NUCLEOTIDE SEQUENCE</scope>
</reference>
<proteinExistence type="predicted"/>
<keyword evidence="2" id="KW-1185">Reference proteome</keyword>
<dbReference type="EMBL" id="BQNB010013166">
    <property type="protein sequence ID" value="GJT12663.1"/>
    <property type="molecule type" value="Genomic_DNA"/>
</dbReference>
<reference evidence="1" key="2">
    <citation type="submission" date="2022-01" db="EMBL/GenBank/DDBJ databases">
        <authorList>
            <person name="Yamashiro T."/>
            <person name="Shiraishi A."/>
            <person name="Satake H."/>
            <person name="Nakayama K."/>
        </authorList>
    </citation>
    <scope>NUCLEOTIDE SEQUENCE</scope>
</reference>
<gene>
    <name evidence="1" type="ORF">Tco_0859705</name>
</gene>
<name>A0ABQ5BGM9_9ASTR</name>
<dbReference type="Proteomes" id="UP001151760">
    <property type="component" value="Unassembled WGS sequence"/>
</dbReference>
<comment type="caution">
    <text evidence="1">The sequence shown here is derived from an EMBL/GenBank/DDBJ whole genome shotgun (WGS) entry which is preliminary data.</text>
</comment>
<protein>
    <submittedName>
        <fullName evidence="1">Uncharacterized protein</fullName>
    </submittedName>
</protein>
<organism evidence="1 2">
    <name type="scientific">Tanacetum coccineum</name>
    <dbReference type="NCBI Taxonomy" id="301880"/>
    <lineage>
        <taxon>Eukaryota</taxon>
        <taxon>Viridiplantae</taxon>
        <taxon>Streptophyta</taxon>
        <taxon>Embryophyta</taxon>
        <taxon>Tracheophyta</taxon>
        <taxon>Spermatophyta</taxon>
        <taxon>Magnoliopsida</taxon>
        <taxon>eudicotyledons</taxon>
        <taxon>Gunneridae</taxon>
        <taxon>Pentapetalae</taxon>
        <taxon>asterids</taxon>
        <taxon>campanulids</taxon>
        <taxon>Asterales</taxon>
        <taxon>Asteraceae</taxon>
        <taxon>Asteroideae</taxon>
        <taxon>Anthemideae</taxon>
        <taxon>Anthemidinae</taxon>
        <taxon>Tanacetum</taxon>
    </lineage>
</organism>
<evidence type="ECO:0000313" key="1">
    <source>
        <dbReference type="EMBL" id="GJT12663.1"/>
    </source>
</evidence>